<evidence type="ECO:0000256" key="2">
    <source>
        <dbReference type="ARBA" id="ARBA00005063"/>
    </source>
</evidence>
<evidence type="ECO:0000256" key="7">
    <source>
        <dbReference type="ARBA" id="ARBA00022756"/>
    </source>
</evidence>
<protein>
    <recommendedName>
        <fullName evidence="3">adenosylmethionine--8-amino-7-oxononanoate transaminase</fullName>
        <ecNumber evidence="3">2.6.1.62</ecNumber>
    </recommendedName>
</protein>
<dbReference type="AlphaFoldDB" id="A0A0W0TRC1"/>
<dbReference type="PANTHER" id="PTHR42684">
    <property type="entry name" value="ADENOSYLMETHIONINE-8-AMINO-7-OXONONANOATE AMINOTRANSFERASE"/>
    <property type="match status" value="1"/>
</dbReference>
<dbReference type="Proteomes" id="UP000054773">
    <property type="component" value="Unassembled WGS sequence"/>
</dbReference>
<dbReference type="GO" id="GO:0009102">
    <property type="term" value="P:biotin biosynthetic process"/>
    <property type="evidence" value="ECO:0007669"/>
    <property type="project" value="UniProtKB-UniPathway"/>
</dbReference>
<keyword evidence="7" id="KW-0093">Biotin biosynthesis</keyword>
<accession>A0A0W0TRC1</accession>
<evidence type="ECO:0000313" key="12">
    <source>
        <dbReference type="Proteomes" id="UP000054773"/>
    </source>
</evidence>
<dbReference type="PROSITE" id="PS00600">
    <property type="entry name" value="AA_TRANSFER_CLASS_3"/>
    <property type="match status" value="1"/>
</dbReference>
<comment type="pathway">
    <text evidence="2">Cofactor biosynthesis; biotin biosynthesis; 7,8-diaminononanoate from 8-amino-7-oxononanoate (SAM route): step 1/1.</text>
</comment>
<dbReference type="InterPro" id="IPR005815">
    <property type="entry name" value="BioA"/>
</dbReference>
<dbReference type="PATRIC" id="fig|448.7.peg.1305"/>
<dbReference type="Gene3D" id="3.40.640.10">
    <property type="entry name" value="Type I PLP-dependent aspartate aminotransferase-like (Major domain)"/>
    <property type="match status" value="1"/>
</dbReference>
<keyword evidence="4 11" id="KW-0032">Aminotransferase</keyword>
<dbReference type="CDD" id="cd00610">
    <property type="entry name" value="OAT_like"/>
    <property type="match status" value="1"/>
</dbReference>
<dbReference type="InterPro" id="IPR049704">
    <property type="entry name" value="Aminotrans_3_PPA_site"/>
</dbReference>
<keyword evidence="8 10" id="KW-0663">Pyridoxal phosphate</keyword>
<keyword evidence="5 11" id="KW-0808">Transferase</keyword>
<evidence type="ECO:0000256" key="9">
    <source>
        <dbReference type="ARBA" id="ARBA00048449"/>
    </source>
</evidence>
<evidence type="ECO:0000256" key="8">
    <source>
        <dbReference type="ARBA" id="ARBA00022898"/>
    </source>
</evidence>
<evidence type="ECO:0000313" key="11">
    <source>
        <dbReference type="EMBL" id="KTC98193.1"/>
    </source>
</evidence>
<reference evidence="11 12" key="1">
    <citation type="submission" date="2015-11" db="EMBL/GenBank/DDBJ databases">
        <title>Genomic analysis of 38 Legionella species identifies large and diverse effector repertoires.</title>
        <authorList>
            <person name="Burstein D."/>
            <person name="Amaro F."/>
            <person name="Zusman T."/>
            <person name="Lifshitz Z."/>
            <person name="Cohen O."/>
            <person name="Gilbert J.A."/>
            <person name="Pupko T."/>
            <person name="Shuman H.A."/>
            <person name="Segal G."/>
        </authorList>
    </citation>
    <scope>NUCLEOTIDE SEQUENCE [LARGE SCALE GENOMIC DNA]</scope>
    <source>
        <strain evidence="11 12">SE-32A-C8</strain>
    </source>
</reference>
<dbReference type="InterPro" id="IPR015424">
    <property type="entry name" value="PyrdxlP-dep_Trfase"/>
</dbReference>
<dbReference type="GO" id="GO:0004141">
    <property type="term" value="F:dethiobiotin synthase activity"/>
    <property type="evidence" value="ECO:0007669"/>
    <property type="project" value="TreeGrafter"/>
</dbReference>
<dbReference type="PANTHER" id="PTHR42684:SF3">
    <property type="entry name" value="ADENOSYLMETHIONINE-8-AMINO-7-OXONONANOATE AMINOTRANSFERASE"/>
    <property type="match status" value="1"/>
</dbReference>
<name>A0A0W0TRC1_LEGER</name>
<keyword evidence="12" id="KW-1185">Reference proteome</keyword>
<evidence type="ECO:0000256" key="3">
    <source>
        <dbReference type="ARBA" id="ARBA00013009"/>
    </source>
</evidence>
<dbReference type="EC" id="2.6.1.62" evidence="3"/>
<dbReference type="EMBL" id="LNYA01000023">
    <property type="protein sequence ID" value="KTC98193.1"/>
    <property type="molecule type" value="Genomic_DNA"/>
</dbReference>
<dbReference type="UniPathway" id="UPA00078"/>
<evidence type="ECO:0000256" key="10">
    <source>
        <dbReference type="RuleBase" id="RU003560"/>
    </source>
</evidence>
<gene>
    <name evidence="11" type="primary">bioA</name>
    <name evidence="11" type="ORF">Lery_1247</name>
</gene>
<comment type="catalytic activity">
    <reaction evidence="9">
        <text>(8S)-8-amino-7-oxononanoate + S-adenosyl-L-methionine = S-adenosyl-4-methylsulfanyl-2-oxobutanoate + (7R,8S)-7,8-diammoniononanoate</text>
        <dbReference type="Rhea" id="RHEA:16861"/>
        <dbReference type="ChEBI" id="CHEBI:16490"/>
        <dbReference type="ChEBI" id="CHEBI:59789"/>
        <dbReference type="ChEBI" id="CHEBI:149468"/>
        <dbReference type="ChEBI" id="CHEBI:149469"/>
        <dbReference type="EC" id="2.6.1.62"/>
    </reaction>
</comment>
<dbReference type="InterPro" id="IPR015421">
    <property type="entry name" value="PyrdxlP-dep_Trfase_major"/>
</dbReference>
<dbReference type="STRING" id="448.Lery_1247"/>
<organism evidence="11 12">
    <name type="scientific">Legionella erythra</name>
    <dbReference type="NCBI Taxonomy" id="448"/>
    <lineage>
        <taxon>Bacteria</taxon>
        <taxon>Pseudomonadati</taxon>
        <taxon>Pseudomonadota</taxon>
        <taxon>Gammaproteobacteria</taxon>
        <taxon>Legionellales</taxon>
        <taxon>Legionellaceae</taxon>
        <taxon>Legionella</taxon>
    </lineage>
</organism>
<keyword evidence="6" id="KW-0949">S-adenosyl-L-methionine</keyword>
<evidence type="ECO:0000256" key="4">
    <source>
        <dbReference type="ARBA" id="ARBA00022576"/>
    </source>
</evidence>
<comment type="similarity">
    <text evidence="10">Belongs to the class-III pyridoxal-phosphate-dependent aminotransferase family.</text>
</comment>
<dbReference type="GO" id="GO:0030170">
    <property type="term" value="F:pyridoxal phosphate binding"/>
    <property type="evidence" value="ECO:0007669"/>
    <property type="project" value="InterPro"/>
</dbReference>
<dbReference type="InterPro" id="IPR015422">
    <property type="entry name" value="PyrdxlP-dep_Trfase_small"/>
</dbReference>
<evidence type="ECO:0000256" key="6">
    <source>
        <dbReference type="ARBA" id="ARBA00022691"/>
    </source>
</evidence>
<evidence type="ECO:0000256" key="1">
    <source>
        <dbReference type="ARBA" id="ARBA00001933"/>
    </source>
</evidence>
<dbReference type="InterPro" id="IPR005814">
    <property type="entry name" value="Aminotrans_3"/>
</dbReference>
<comment type="cofactor">
    <cofactor evidence="1">
        <name>pyridoxal 5'-phosphate</name>
        <dbReference type="ChEBI" id="CHEBI:597326"/>
    </cofactor>
</comment>
<sequence length="453" mass="50442">MIKSRIFLSTENYIMVNITQVIAKDLNHIWHPCMQMKDFETYPPLVIHEAKGSYLYTDQGRLIDGISSWWCKSLGHGHPAIVEAIKQQLKSFEQVIAANTTHPLLAEFGEKIADITHKQHVFFASDGSSAVEIAMKLALHAMQIRGETHRRQFIALSHAYHGETLATISVSDLGLYKKPYAGYGVQCHFIQDIPYVQGNLDPLWHDCEKAWQTILPQLETIKDQACAVIVEPLVQGAGGMLCYSADFLNKLARWAKDNGLYFIADEIMTGMGRTGQWLACQWADVEPDLVCLSKGLTAGALPLSCVAIDHSIYTLFYDEYDKGKSFLHSHTHSGNALAVSAALATIKVMETEGINEQARVLGELMHSLMLEIAETTGKLSRVRSLGAIAAADMEALPGQRISFRFYQEACQRGALLRPLGNTLYWLPPLNADEKTIRQLAEITLNSLYGVYNN</sequence>
<dbReference type="GO" id="GO:0004015">
    <property type="term" value="F:adenosylmethionine-8-amino-7-oxononanoate transaminase activity"/>
    <property type="evidence" value="ECO:0007669"/>
    <property type="project" value="UniProtKB-EC"/>
</dbReference>
<dbReference type="SUPFAM" id="SSF53383">
    <property type="entry name" value="PLP-dependent transferases"/>
    <property type="match status" value="1"/>
</dbReference>
<dbReference type="NCBIfam" id="TIGR00508">
    <property type="entry name" value="bioA"/>
    <property type="match status" value="1"/>
</dbReference>
<dbReference type="Pfam" id="PF00202">
    <property type="entry name" value="Aminotran_3"/>
    <property type="match status" value="1"/>
</dbReference>
<comment type="caution">
    <text evidence="11">The sequence shown here is derived from an EMBL/GenBank/DDBJ whole genome shotgun (WGS) entry which is preliminary data.</text>
</comment>
<proteinExistence type="inferred from homology"/>
<dbReference type="Gene3D" id="3.90.1150.10">
    <property type="entry name" value="Aspartate Aminotransferase, domain 1"/>
    <property type="match status" value="1"/>
</dbReference>
<evidence type="ECO:0000256" key="5">
    <source>
        <dbReference type="ARBA" id="ARBA00022679"/>
    </source>
</evidence>